<organism evidence="1">
    <name type="scientific">bioreactor metagenome</name>
    <dbReference type="NCBI Taxonomy" id="1076179"/>
    <lineage>
        <taxon>unclassified sequences</taxon>
        <taxon>metagenomes</taxon>
        <taxon>ecological metagenomes</taxon>
    </lineage>
</organism>
<accession>A0A645ARI4</accession>
<gene>
    <name evidence="1" type="ORF">SDC9_102680</name>
</gene>
<dbReference type="AlphaFoldDB" id="A0A645ARI4"/>
<dbReference type="EMBL" id="VSSQ01015484">
    <property type="protein sequence ID" value="MPM55882.1"/>
    <property type="molecule type" value="Genomic_DNA"/>
</dbReference>
<comment type="caution">
    <text evidence="1">The sequence shown here is derived from an EMBL/GenBank/DDBJ whole genome shotgun (WGS) entry which is preliminary data.</text>
</comment>
<proteinExistence type="predicted"/>
<protein>
    <submittedName>
        <fullName evidence="1">Uncharacterized protein</fullName>
    </submittedName>
</protein>
<reference evidence="1" key="1">
    <citation type="submission" date="2019-08" db="EMBL/GenBank/DDBJ databases">
        <authorList>
            <person name="Kucharzyk K."/>
            <person name="Murdoch R.W."/>
            <person name="Higgins S."/>
            <person name="Loffler F."/>
        </authorList>
    </citation>
    <scope>NUCLEOTIDE SEQUENCE</scope>
</reference>
<name>A0A645ARI4_9ZZZZ</name>
<evidence type="ECO:0000313" key="1">
    <source>
        <dbReference type="EMBL" id="MPM55882.1"/>
    </source>
</evidence>
<sequence length="100" mass="10686">MHIKIGNRTGRSDQFTIISIGENQGGLIVGLGQSGCHDSNYSLIPIRAINHSGEIGDLICGNDLLQSFCGGAHIHFSAGVIQVHDFVNDLVRPLQIVGNH</sequence>